<feature type="transmembrane region" description="Helical" evidence="10">
    <location>
        <begin position="6"/>
        <end position="25"/>
    </location>
</feature>
<dbReference type="GO" id="GO:0015891">
    <property type="term" value="P:siderophore transport"/>
    <property type="evidence" value="ECO:0007669"/>
    <property type="project" value="InterPro"/>
</dbReference>
<dbReference type="GO" id="GO:0030288">
    <property type="term" value="C:outer membrane-bounded periplasmic space"/>
    <property type="evidence" value="ECO:0007669"/>
    <property type="project" value="InterPro"/>
</dbReference>
<gene>
    <name evidence="13" type="ORF">CHI95_23025</name>
</gene>
<evidence type="ECO:0000256" key="4">
    <source>
        <dbReference type="ARBA" id="ARBA00022475"/>
    </source>
</evidence>
<name>A0A264VLK6_PRORE</name>
<feature type="compositionally biased region" description="Polar residues" evidence="11">
    <location>
        <begin position="142"/>
        <end position="161"/>
    </location>
</feature>
<keyword evidence="7 10" id="KW-0653">Protein transport</keyword>
<evidence type="ECO:0000256" key="11">
    <source>
        <dbReference type="SAM" id="MobiDB-lite"/>
    </source>
</evidence>
<dbReference type="GeneID" id="92275068"/>
<dbReference type="EMBL" id="NOWC01000042">
    <property type="protein sequence ID" value="OZS72238.1"/>
    <property type="molecule type" value="Genomic_DNA"/>
</dbReference>
<evidence type="ECO:0000256" key="6">
    <source>
        <dbReference type="ARBA" id="ARBA00022692"/>
    </source>
</evidence>
<keyword evidence="6 10" id="KW-0812">Transmembrane</keyword>
<evidence type="ECO:0000256" key="5">
    <source>
        <dbReference type="ARBA" id="ARBA00022519"/>
    </source>
</evidence>
<evidence type="ECO:0000256" key="1">
    <source>
        <dbReference type="ARBA" id="ARBA00004383"/>
    </source>
</evidence>
<keyword evidence="8 10" id="KW-1133">Transmembrane helix</keyword>
<evidence type="ECO:0000313" key="13">
    <source>
        <dbReference type="EMBL" id="OZS72238.1"/>
    </source>
</evidence>
<feature type="compositionally biased region" description="Basic and acidic residues" evidence="11">
    <location>
        <begin position="123"/>
        <end position="141"/>
    </location>
</feature>
<evidence type="ECO:0000313" key="14">
    <source>
        <dbReference type="Proteomes" id="UP000216001"/>
    </source>
</evidence>
<evidence type="ECO:0000259" key="12">
    <source>
        <dbReference type="PROSITE" id="PS52015"/>
    </source>
</evidence>
<dbReference type="Pfam" id="PF03544">
    <property type="entry name" value="TonB_C"/>
    <property type="match status" value="1"/>
</dbReference>
<reference evidence="13 14" key="1">
    <citation type="submission" date="2017-07" db="EMBL/GenBank/DDBJ databases">
        <title>blaIMP-27 on transferable plasmids in Proteus mirabilis and Providencia rettgeri.</title>
        <authorList>
            <person name="Potter R."/>
        </authorList>
    </citation>
    <scope>NUCLEOTIDE SEQUENCE [LARGE SCALE GENOMIC DNA]</scope>
    <source>
        <strain evidence="13 14">PR1</strain>
    </source>
</reference>
<dbReference type="NCBIfam" id="TIGR01352">
    <property type="entry name" value="tonB_Cterm"/>
    <property type="match status" value="1"/>
</dbReference>
<dbReference type="GO" id="GO:0015031">
    <property type="term" value="P:protein transport"/>
    <property type="evidence" value="ECO:0007669"/>
    <property type="project" value="UniProtKB-UniRule"/>
</dbReference>
<accession>A0A264VLK6</accession>
<dbReference type="PROSITE" id="PS52015">
    <property type="entry name" value="TONB_CTD"/>
    <property type="match status" value="1"/>
</dbReference>
<comment type="function">
    <text evidence="10">Interacts with outer membrane receptor proteins that carry out high-affinity binding and energy dependent uptake into the periplasmic space of specific substrates. It could act to transduce energy from the cytoplasmic membrane to specific energy-requiring processes in the outer membrane, resulting in the release into the periplasm of ligands bound by these outer membrane proteins.</text>
</comment>
<keyword evidence="5 10" id="KW-0997">Cell inner membrane</keyword>
<dbReference type="InterPro" id="IPR051045">
    <property type="entry name" value="TonB-dependent_transducer"/>
</dbReference>
<dbReference type="GO" id="GO:0098797">
    <property type="term" value="C:plasma membrane protein complex"/>
    <property type="evidence" value="ECO:0007669"/>
    <property type="project" value="TreeGrafter"/>
</dbReference>
<feature type="compositionally biased region" description="Basic and acidic residues" evidence="11">
    <location>
        <begin position="90"/>
        <end position="113"/>
    </location>
</feature>
<dbReference type="GO" id="GO:0055085">
    <property type="term" value="P:transmembrane transport"/>
    <property type="evidence" value="ECO:0007669"/>
    <property type="project" value="InterPro"/>
</dbReference>
<dbReference type="InterPro" id="IPR037682">
    <property type="entry name" value="TonB_C"/>
</dbReference>
<dbReference type="Proteomes" id="UP000216001">
    <property type="component" value="Unassembled WGS sequence"/>
</dbReference>
<keyword evidence="4 10" id="KW-1003">Cell membrane</keyword>
<feature type="domain" description="TonB C-terminal" evidence="12">
    <location>
        <begin position="170"/>
        <end position="257"/>
    </location>
</feature>
<comment type="caution">
    <text evidence="13">The sequence shown here is derived from an EMBL/GenBank/DDBJ whole genome shotgun (WGS) entry which is preliminary data.</text>
</comment>
<organism evidence="13 14">
    <name type="scientific">Providencia rettgeri</name>
    <dbReference type="NCBI Taxonomy" id="587"/>
    <lineage>
        <taxon>Bacteria</taxon>
        <taxon>Pseudomonadati</taxon>
        <taxon>Pseudomonadota</taxon>
        <taxon>Gammaproteobacteria</taxon>
        <taxon>Enterobacterales</taxon>
        <taxon>Morganellaceae</taxon>
        <taxon>Providencia</taxon>
    </lineage>
</organism>
<evidence type="ECO:0000256" key="3">
    <source>
        <dbReference type="ARBA" id="ARBA00022448"/>
    </source>
</evidence>
<dbReference type="PRINTS" id="PR01374">
    <property type="entry name" value="TONBPROTEIN"/>
</dbReference>
<keyword evidence="10" id="KW-0735">Signal-anchor</keyword>
<comment type="similarity">
    <text evidence="2 10">Belongs to the TonB family.</text>
</comment>
<sequence length="257" mass="28788">MLTLRFNFAVMVSLLFHFGIVFYCLSIEKTRSAQIYTPIQAAIVSVLLMQNVIEKQANDTILNNKLSGGLLAESQQNENAVIKVANKKSSHSDENKISDDQKKVIKQKEEKQTNKKVTQQKEPQQKSEKNDDVKQEQHVGKNDNQSNAAGQKGAQRTTSVGNAIDSTYQSYIDKLRSEIERHKRYPRKARNTNIQGVVKVSFQLSSLGEITMVRIVNSSTHNTLDQAALSAVQKSRSVGAPPEGLKKLITMEIKFEL</sequence>
<evidence type="ECO:0000256" key="8">
    <source>
        <dbReference type="ARBA" id="ARBA00022989"/>
    </source>
</evidence>
<evidence type="ECO:0000256" key="9">
    <source>
        <dbReference type="ARBA" id="ARBA00023136"/>
    </source>
</evidence>
<dbReference type="InterPro" id="IPR006260">
    <property type="entry name" value="TonB/TolA_C"/>
</dbReference>
<dbReference type="PANTHER" id="PTHR33446">
    <property type="entry name" value="PROTEIN TONB-RELATED"/>
    <property type="match status" value="1"/>
</dbReference>
<evidence type="ECO:0000256" key="7">
    <source>
        <dbReference type="ARBA" id="ARBA00022927"/>
    </source>
</evidence>
<evidence type="ECO:0000256" key="10">
    <source>
        <dbReference type="RuleBase" id="RU362123"/>
    </source>
</evidence>
<keyword evidence="9 10" id="KW-0472">Membrane</keyword>
<dbReference type="PANTHER" id="PTHR33446:SF2">
    <property type="entry name" value="PROTEIN TONB"/>
    <property type="match status" value="1"/>
</dbReference>
<keyword evidence="3 10" id="KW-0813">Transport</keyword>
<comment type="subcellular location">
    <subcellularLocation>
        <location evidence="1 10">Cell inner membrane</location>
        <topology evidence="1 10">Single-pass membrane protein</topology>
        <orientation evidence="1 10">Periplasmic side</orientation>
    </subcellularLocation>
</comment>
<dbReference type="SUPFAM" id="SSF74653">
    <property type="entry name" value="TolA/TonB C-terminal domain"/>
    <property type="match status" value="1"/>
</dbReference>
<dbReference type="GO" id="GO:0031992">
    <property type="term" value="F:energy transducer activity"/>
    <property type="evidence" value="ECO:0007669"/>
    <property type="project" value="InterPro"/>
</dbReference>
<dbReference type="AlphaFoldDB" id="A0A264VLK6"/>
<proteinExistence type="inferred from homology"/>
<feature type="region of interest" description="Disordered" evidence="11">
    <location>
        <begin position="85"/>
        <end position="161"/>
    </location>
</feature>
<dbReference type="RefSeq" id="WP_094963084.1">
    <property type="nucleotide sequence ID" value="NZ_ABDWLN020000068.1"/>
</dbReference>
<dbReference type="Gene3D" id="3.30.1150.10">
    <property type="match status" value="1"/>
</dbReference>
<protein>
    <recommendedName>
        <fullName evidence="10">Protein TonB</fullName>
    </recommendedName>
</protein>
<evidence type="ECO:0000256" key="2">
    <source>
        <dbReference type="ARBA" id="ARBA00006555"/>
    </source>
</evidence>
<dbReference type="InterPro" id="IPR003538">
    <property type="entry name" value="TonB"/>
</dbReference>